<dbReference type="OrthoDB" id="3188736at2"/>
<keyword evidence="3" id="KW-1185">Reference proteome</keyword>
<dbReference type="PROSITE" id="PS50943">
    <property type="entry name" value="HTH_CROC1"/>
    <property type="match status" value="1"/>
</dbReference>
<dbReference type="Pfam" id="PF01381">
    <property type="entry name" value="HTH_3"/>
    <property type="match status" value="1"/>
</dbReference>
<dbReference type="InterPro" id="IPR001387">
    <property type="entry name" value="Cro/C1-type_HTH"/>
</dbReference>
<evidence type="ECO:0000259" key="1">
    <source>
        <dbReference type="PROSITE" id="PS50943"/>
    </source>
</evidence>
<gene>
    <name evidence="2" type="ORF">A6035_08630</name>
</gene>
<dbReference type="AlphaFoldDB" id="A0A2S1RC58"/>
<dbReference type="SMART" id="SM00530">
    <property type="entry name" value="HTH_XRE"/>
    <property type="match status" value="1"/>
</dbReference>
<dbReference type="CDD" id="cd00093">
    <property type="entry name" value="HTH_XRE"/>
    <property type="match status" value="1"/>
</dbReference>
<dbReference type="Proteomes" id="UP000244928">
    <property type="component" value="Chromosome"/>
</dbReference>
<sequence length="104" mass="10873">MPNIQMTTLPRPDEPGATPLLRETLGTVLRGLRGESGRTLRDVADAARVSPGYLSEIERGRKEASSELLASISGALDVSLGEILIRAALEVSPPGTVAEPVLAA</sequence>
<dbReference type="InterPro" id="IPR010982">
    <property type="entry name" value="Lambda_DNA-bd_dom_sf"/>
</dbReference>
<dbReference type="KEGG" id="dlu:A6035_08630"/>
<evidence type="ECO:0000313" key="3">
    <source>
        <dbReference type="Proteomes" id="UP000244928"/>
    </source>
</evidence>
<dbReference type="Gene3D" id="1.10.260.40">
    <property type="entry name" value="lambda repressor-like DNA-binding domains"/>
    <property type="match status" value="1"/>
</dbReference>
<accession>A0A2S1RC58</accession>
<dbReference type="GO" id="GO:0003677">
    <property type="term" value="F:DNA binding"/>
    <property type="evidence" value="ECO:0007669"/>
    <property type="project" value="InterPro"/>
</dbReference>
<organism evidence="2 3">
    <name type="scientific">Dietzia lutea</name>
    <dbReference type="NCBI Taxonomy" id="546160"/>
    <lineage>
        <taxon>Bacteria</taxon>
        <taxon>Bacillati</taxon>
        <taxon>Actinomycetota</taxon>
        <taxon>Actinomycetes</taxon>
        <taxon>Mycobacteriales</taxon>
        <taxon>Dietziaceae</taxon>
        <taxon>Dietzia</taxon>
    </lineage>
</organism>
<dbReference type="EMBL" id="CP015449">
    <property type="protein sequence ID" value="AWH93854.1"/>
    <property type="molecule type" value="Genomic_DNA"/>
</dbReference>
<evidence type="ECO:0000313" key="2">
    <source>
        <dbReference type="EMBL" id="AWH93854.1"/>
    </source>
</evidence>
<name>A0A2S1RC58_9ACTN</name>
<dbReference type="SUPFAM" id="SSF47413">
    <property type="entry name" value="lambda repressor-like DNA-binding domains"/>
    <property type="match status" value="1"/>
</dbReference>
<protein>
    <submittedName>
        <fullName evidence="2">Transcriptional regulator</fullName>
    </submittedName>
</protein>
<feature type="domain" description="HTH cro/C1-type" evidence="1">
    <location>
        <begin position="29"/>
        <end position="83"/>
    </location>
</feature>
<reference evidence="2 3" key="1">
    <citation type="submission" date="2016-04" db="EMBL/GenBank/DDBJ databases">
        <title>Complete genome sequence of Dietzia lutea YIM 80766T, a strain isolated from desert soil in Egypt.</title>
        <authorList>
            <person name="Zhao J."/>
            <person name="Hu B."/>
            <person name="Geng S."/>
            <person name="Nie Y."/>
            <person name="Tang Y."/>
        </authorList>
    </citation>
    <scope>NUCLEOTIDE SEQUENCE [LARGE SCALE GENOMIC DNA]</scope>
    <source>
        <strain evidence="2 3">YIM 80766</strain>
    </source>
</reference>
<proteinExistence type="predicted"/>